<accession>A0ABQ0I7Y8</accession>
<organism evidence="1 2">
    <name type="scientific">Paraglaciecola agarilytica NO2</name>
    <dbReference type="NCBI Taxonomy" id="1125747"/>
    <lineage>
        <taxon>Bacteria</taxon>
        <taxon>Pseudomonadati</taxon>
        <taxon>Pseudomonadota</taxon>
        <taxon>Gammaproteobacteria</taxon>
        <taxon>Alteromonadales</taxon>
        <taxon>Alteromonadaceae</taxon>
        <taxon>Paraglaciecola</taxon>
    </lineage>
</organism>
<reference evidence="1 2" key="1">
    <citation type="journal article" date="2014" name="Environ. Microbiol.">
        <title>Comparative genomics of the marine bacterial genus Glaciecola reveals the high degree of genomic diversity and genomic characteristic for cold adaptation.</title>
        <authorList>
            <person name="Qin Q.L."/>
            <person name="Xie B.B."/>
            <person name="Yu Y."/>
            <person name="Shu Y.L."/>
            <person name="Rong J.C."/>
            <person name="Zhang Y.J."/>
            <person name="Zhao D.L."/>
            <person name="Chen X.L."/>
            <person name="Zhang X.Y."/>
            <person name="Chen B."/>
            <person name="Zhou B.C."/>
            <person name="Zhang Y.Z."/>
        </authorList>
    </citation>
    <scope>NUCLEOTIDE SEQUENCE [LARGE SCALE GENOMIC DNA]</scope>
    <source>
        <strain evidence="1 2">NO2</strain>
    </source>
</reference>
<evidence type="ECO:0000313" key="1">
    <source>
        <dbReference type="EMBL" id="GAC05479.1"/>
    </source>
</evidence>
<dbReference type="EMBL" id="BAEK01000038">
    <property type="protein sequence ID" value="GAC05479.1"/>
    <property type="molecule type" value="Genomic_DNA"/>
</dbReference>
<keyword evidence="2" id="KW-1185">Reference proteome</keyword>
<comment type="caution">
    <text evidence="1">The sequence shown here is derived from an EMBL/GenBank/DDBJ whole genome shotgun (WGS) entry which is preliminary data.</text>
</comment>
<gene>
    <name evidence="1" type="ORF">GAGA_2635</name>
</gene>
<name>A0ABQ0I7Y8_9ALTE</name>
<sequence>MSQSALVLVNSSFQLMCALEFLLKNTDSYNVLIITSEEPNSPSYQQMLRLANDFNIYKIDHISLVHTGSLENRIACYGEYYSENIKDLTFEHVLLGDVRYQWIQDYACSVNANNIVMVDDGGAVFSIIKYILEPIEFTLPFYANSAGTFSRRELARGIKLGYGMDVRTRKLSLFSLFHKQVTGDVSVNDFSKIIEFYNPTNHFEPLNEAHIIGAPFVEHNLLSQNAYLNYMGELANANGYDKDIKLVYFMHRFEKDNHVKNAALEALGYELRVSEVNYELALIQSAQKPRVVGSIISTSLYNVKAIFGEQVVAIFVPLQQAHLDLYRETNWIVDKYTLAQHWQNIIEHFPEYHVFSLREWNPQHV</sequence>
<dbReference type="Proteomes" id="UP000008372">
    <property type="component" value="Unassembled WGS sequence"/>
</dbReference>
<proteinExistence type="predicted"/>
<protein>
    <submittedName>
        <fullName evidence="1">Uncharacterized protein</fullName>
    </submittedName>
</protein>
<evidence type="ECO:0000313" key="2">
    <source>
        <dbReference type="Proteomes" id="UP000008372"/>
    </source>
</evidence>